<evidence type="ECO:0000256" key="1">
    <source>
        <dbReference type="SAM" id="MobiDB-lite"/>
    </source>
</evidence>
<dbReference type="OrthoDB" id="6239971at2"/>
<keyword evidence="2" id="KW-0732">Signal</keyword>
<name>K2L4Z9_9GAMM</name>
<protein>
    <recommendedName>
        <fullName evidence="5">Adhesin domain-containing protein</fullName>
    </recommendedName>
</protein>
<dbReference type="EMBL" id="AMRG01000004">
    <property type="protein sequence ID" value="EKE84895.1"/>
    <property type="molecule type" value="Genomic_DNA"/>
</dbReference>
<proteinExistence type="predicted"/>
<dbReference type="STRING" id="740709.A10D4_04765"/>
<evidence type="ECO:0000313" key="4">
    <source>
        <dbReference type="Proteomes" id="UP000014115"/>
    </source>
</evidence>
<evidence type="ECO:0000256" key="2">
    <source>
        <dbReference type="SAM" id="SignalP"/>
    </source>
</evidence>
<dbReference type="Proteomes" id="UP000014115">
    <property type="component" value="Unassembled WGS sequence"/>
</dbReference>
<feature type="chain" id="PRO_5003862857" description="Adhesin domain-containing protein" evidence="2">
    <location>
        <begin position="22"/>
        <end position="215"/>
    </location>
</feature>
<comment type="caution">
    <text evidence="3">The sequence shown here is derived from an EMBL/GenBank/DDBJ whole genome shotgun (WGS) entry which is preliminary data.</text>
</comment>
<feature type="region of interest" description="Disordered" evidence="1">
    <location>
        <begin position="181"/>
        <end position="202"/>
    </location>
</feature>
<reference evidence="3 4" key="1">
    <citation type="journal article" date="2012" name="J. Bacteriol.">
        <title>Genome Sequence of Idiomarina xiamenensis Type Strain 10-D-4.</title>
        <authorList>
            <person name="Lai Q."/>
            <person name="Wang L."/>
            <person name="Wang W."/>
            <person name="Shao Z."/>
        </authorList>
    </citation>
    <scope>NUCLEOTIDE SEQUENCE [LARGE SCALE GENOMIC DNA]</scope>
    <source>
        <strain evidence="3 4">10-D-4</strain>
    </source>
</reference>
<dbReference type="eggNOG" id="ENOG50306RB">
    <property type="taxonomic scope" value="Bacteria"/>
</dbReference>
<accession>K2L4Z9</accession>
<evidence type="ECO:0008006" key="5">
    <source>
        <dbReference type="Google" id="ProtNLM"/>
    </source>
</evidence>
<evidence type="ECO:0000313" key="3">
    <source>
        <dbReference type="EMBL" id="EKE84895.1"/>
    </source>
</evidence>
<organism evidence="3 4">
    <name type="scientific">Idiomarina xiamenensis 10-D-4</name>
    <dbReference type="NCBI Taxonomy" id="740709"/>
    <lineage>
        <taxon>Bacteria</taxon>
        <taxon>Pseudomonadati</taxon>
        <taxon>Pseudomonadota</taxon>
        <taxon>Gammaproteobacteria</taxon>
        <taxon>Alteromonadales</taxon>
        <taxon>Idiomarinaceae</taxon>
        <taxon>Idiomarina</taxon>
    </lineage>
</organism>
<dbReference type="RefSeq" id="WP_008488067.1">
    <property type="nucleotide sequence ID" value="NZ_AMRG01000004.1"/>
</dbReference>
<dbReference type="AlphaFoldDB" id="K2L4Z9"/>
<gene>
    <name evidence="3" type="ORF">A10D4_04765</name>
</gene>
<sequence>MKKWVWSAALMVIGSVTLVSAAVAKDNEQREISAQYEFSAGGEMIFDGSVGEVTFVYHDDDSVDIQLTAEQSDGNWFGWNDGDVEALELVVEQQGNRIDISTENDDDLELTWVISMPRLSRLKAELGVGAINGDIKMTDIDMEVGVGQIDVRLLGDDYERIMLDSGVGDTQIKGVDKMSSERAMVSSESRSEGQGKHRVKASSGVGEVIVTIDKR</sequence>
<dbReference type="PATRIC" id="fig|740709.3.peg.966"/>
<keyword evidence="4" id="KW-1185">Reference proteome</keyword>
<feature type="signal peptide" evidence="2">
    <location>
        <begin position="1"/>
        <end position="21"/>
    </location>
</feature>